<evidence type="ECO:0000256" key="7">
    <source>
        <dbReference type="ARBA" id="ARBA00022927"/>
    </source>
</evidence>
<feature type="domain" description="Helix-hairpin-helix DNA-binding motif class 1" evidence="11">
    <location>
        <begin position="451"/>
        <end position="470"/>
    </location>
</feature>
<evidence type="ECO:0000256" key="10">
    <source>
        <dbReference type="SAM" id="MobiDB-lite"/>
    </source>
</evidence>
<keyword evidence="6" id="KW-0812">Transmembrane</keyword>
<evidence type="ECO:0000256" key="2">
    <source>
        <dbReference type="ARBA" id="ARBA00007246"/>
    </source>
</evidence>
<sequence>MNRFSRSSSLVGRRTGSALLVVLVLVLLLTFGVYGFTERMIAEKAAANAHGNAARSRACADSGVALALALVDEGTIAPSAPPPVYHEPAALQGVLVAPSSDPLGNGRFTVFAPVEGDPTGSLLRFGLIDESGKLDVNGLLNISVRGEELSETQQRTLLLGVPGMTDELADSILDYVDDDDDAREFGAEYDTYASLDPPRSPRNGPIDSVEELMLVQGVTPALLYGEDANRNGLLDPGENDGDATYPPDNADGLLDVGWTAYLTVHGGEPNLNADGEAKINLNDGVLTDLFDTLEETFDTDTAQFIVAYRIAGPIDPENSSDSLDPNADIDDLVEEGFDEDGNPTTPTQTEQEQVDAMAGALAGLIGGADEELTVTRAGMDLSGGATTDLGSFFDLIDREVEIEVDGELTVLQSPFSSATMTDELPGLLEQMTVFDTELIRGRVNVNQARMGALLGVPGMTESLAESIDAARMIGASGEALPDMHARRLTPFWLVAEGLTDLPTLRRLDPFLTCRGGFFRVRSVGFVEGGGPAVRIEAVIDGTAYPARVVEMRDLSDLGRGVPRSLLFSP</sequence>
<evidence type="ECO:0000256" key="8">
    <source>
        <dbReference type="ARBA" id="ARBA00022989"/>
    </source>
</evidence>
<gene>
    <name evidence="12" type="ORF">LzC2_17880</name>
</gene>
<keyword evidence="3" id="KW-0813">Transport</keyword>
<evidence type="ECO:0000256" key="3">
    <source>
        <dbReference type="ARBA" id="ARBA00022448"/>
    </source>
</evidence>
<evidence type="ECO:0000313" key="13">
    <source>
        <dbReference type="Proteomes" id="UP000609651"/>
    </source>
</evidence>
<dbReference type="PANTHER" id="PTHR38831">
    <property type="entry name" value="TYPE II SECRETION SYSTEM PROTEIN K"/>
    <property type="match status" value="1"/>
</dbReference>
<dbReference type="InterPro" id="IPR003583">
    <property type="entry name" value="Hlx-hairpin-Hlx_DNA-bd_motif"/>
</dbReference>
<accession>A0ABX1VDX8</accession>
<proteinExistence type="inferred from homology"/>
<keyword evidence="4" id="KW-1003">Cell membrane</keyword>
<evidence type="ECO:0000256" key="4">
    <source>
        <dbReference type="ARBA" id="ARBA00022475"/>
    </source>
</evidence>
<dbReference type="RefSeq" id="WP_171186007.1">
    <property type="nucleotide sequence ID" value="NZ_WTPX01000047.1"/>
</dbReference>
<protein>
    <recommendedName>
        <fullName evidence="11">Helix-hairpin-helix DNA-binding motif class 1 domain-containing protein</fullName>
    </recommendedName>
</protein>
<name>A0ABX1VDX8_9PLAN</name>
<feature type="domain" description="Helix-hairpin-helix DNA-binding motif class 1" evidence="11">
    <location>
        <begin position="156"/>
        <end position="175"/>
    </location>
</feature>
<dbReference type="PANTHER" id="PTHR38831:SF2">
    <property type="entry name" value="TYPE II SECRETION SYSTEM PROTEIN K"/>
    <property type="match status" value="1"/>
</dbReference>
<keyword evidence="9" id="KW-0472">Membrane</keyword>
<evidence type="ECO:0000256" key="9">
    <source>
        <dbReference type="ARBA" id="ARBA00023136"/>
    </source>
</evidence>
<comment type="subcellular location">
    <subcellularLocation>
        <location evidence="1">Cell inner membrane</location>
    </subcellularLocation>
</comment>
<evidence type="ECO:0000313" key="12">
    <source>
        <dbReference type="EMBL" id="NNJ25715.1"/>
    </source>
</evidence>
<dbReference type="Gene3D" id="1.10.40.60">
    <property type="entry name" value="EpsJ-like"/>
    <property type="match status" value="1"/>
</dbReference>
<dbReference type="EMBL" id="WTPX01000047">
    <property type="protein sequence ID" value="NNJ25715.1"/>
    <property type="molecule type" value="Genomic_DNA"/>
</dbReference>
<dbReference type="Pfam" id="PF21687">
    <property type="entry name" value="T2SSK_1st"/>
    <property type="match status" value="1"/>
</dbReference>
<dbReference type="InterPro" id="IPR005628">
    <property type="entry name" value="GspK"/>
</dbReference>
<reference evidence="12 13" key="1">
    <citation type="journal article" date="2020" name="Syst. Appl. Microbiol.">
        <title>Alienimonas chondri sp. nov., a novel planctomycete isolated from the biofilm of the red alga Chondrus crispus.</title>
        <authorList>
            <person name="Vitorino I."/>
            <person name="Albuquerque L."/>
            <person name="Wiegand S."/>
            <person name="Kallscheuer N."/>
            <person name="da Costa M.S."/>
            <person name="Lobo-da-Cunha A."/>
            <person name="Jogler C."/>
            <person name="Lage O.M."/>
        </authorList>
    </citation>
    <scope>NUCLEOTIDE SEQUENCE [LARGE SCALE GENOMIC DNA]</scope>
    <source>
        <strain evidence="12 13">LzC2</strain>
    </source>
</reference>
<dbReference type="Proteomes" id="UP000609651">
    <property type="component" value="Unassembled WGS sequence"/>
</dbReference>
<evidence type="ECO:0000256" key="5">
    <source>
        <dbReference type="ARBA" id="ARBA00022519"/>
    </source>
</evidence>
<keyword evidence="8" id="KW-1133">Transmembrane helix</keyword>
<dbReference type="InterPro" id="IPR049031">
    <property type="entry name" value="T2SSK_SAM-like_1st"/>
</dbReference>
<dbReference type="SMART" id="SM00278">
    <property type="entry name" value="HhH1"/>
    <property type="match status" value="2"/>
</dbReference>
<evidence type="ECO:0000256" key="1">
    <source>
        <dbReference type="ARBA" id="ARBA00004533"/>
    </source>
</evidence>
<organism evidence="12 13">
    <name type="scientific">Alienimonas chondri</name>
    <dbReference type="NCBI Taxonomy" id="2681879"/>
    <lineage>
        <taxon>Bacteria</taxon>
        <taxon>Pseudomonadati</taxon>
        <taxon>Planctomycetota</taxon>
        <taxon>Planctomycetia</taxon>
        <taxon>Planctomycetales</taxon>
        <taxon>Planctomycetaceae</taxon>
        <taxon>Alienimonas</taxon>
    </lineage>
</organism>
<comment type="caution">
    <text evidence="12">The sequence shown here is derived from an EMBL/GenBank/DDBJ whole genome shotgun (WGS) entry which is preliminary data.</text>
</comment>
<keyword evidence="5" id="KW-0997">Cell inner membrane</keyword>
<evidence type="ECO:0000259" key="11">
    <source>
        <dbReference type="SMART" id="SM00278"/>
    </source>
</evidence>
<feature type="region of interest" description="Disordered" evidence="10">
    <location>
        <begin position="315"/>
        <end position="350"/>
    </location>
</feature>
<feature type="compositionally biased region" description="Acidic residues" evidence="10">
    <location>
        <begin position="327"/>
        <end position="341"/>
    </location>
</feature>
<dbReference type="InterPro" id="IPR038072">
    <property type="entry name" value="GspK_central_sf"/>
</dbReference>
<dbReference type="SUPFAM" id="SSF158544">
    <property type="entry name" value="GspK insert domain-like"/>
    <property type="match status" value="1"/>
</dbReference>
<keyword evidence="7" id="KW-0653">Protein transport</keyword>
<keyword evidence="13" id="KW-1185">Reference proteome</keyword>
<evidence type="ECO:0000256" key="6">
    <source>
        <dbReference type="ARBA" id="ARBA00022692"/>
    </source>
</evidence>
<comment type="similarity">
    <text evidence="2">Belongs to the GSP K family.</text>
</comment>